<dbReference type="InterPro" id="IPR026652">
    <property type="entry name" value="CEP128"/>
</dbReference>
<feature type="coiled-coil region" evidence="1">
    <location>
        <begin position="547"/>
        <end position="574"/>
    </location>
</feature>
<feature type="compositionally biased region" description="Basic residues" evidence="2">
    <location>
        <begin position="983"/>
        <end position="992"/>
    </location>
</feature>
<feature type="compositionally biased region" description="Basic residues" evidence="2">
    <location>
        <begin position="110"/>
        <end position="119"/>
    </location>
</feature>
<feature type="coiled-coil region" evidence="1">
    <location>
        <begin position="904"/>
        <end position="973"/>
    </location>
</feature>
<gene>
    <name evidence="4" type="ORF">V1264_018340</name>
</gene>
<feature type="domain" description="BZIP" evidence="3">
    <location>
        <begin position="303"/>
        <end position="317"/>
    </location>
</feature>
<feature type="region of interest" description="Disordered" evidence="2">
    <location>
        <begin position="82"/>
        <end position="119"/>
    </location>
</feature>
<evidence type="ECO:0000259" key="3">
    <source>
        <dbReference type="PROSITE" id="PS00036"/>
    </source>
</evidence>
<evidence type="ECO:0000256" key="1">
    <source>
        <dbReference type="SAM" id="Coils"/>
    </source>
</evidence>
<dbReference type="PANTHER" id="PTHR46657">
    <property type="entry name" value="CENTROSOMAL PROTEIN OF 128 KDA"/>
    <property type="match status" value="1"/>
</dbReference>
<feature type="region of interest" description="Disordered" evidence="2">
    <location>
        <begin position="151"/>
        <end position="173"/>
    </location>
</feature>
<feature type="compositionally biased region" description="Basic and acidic residues" evidence="2">
    <location>
        <begin position="198"/>
        <end position="209"/>
    </location>
</feature>
<dbReference type="PANTHER" id="PTHR46657:SF1">
    <property type="entry name" value="CENTROSOMAL PROTEIN OF 128 KDA"/>
    <property type="match status" value="1"/>
</dbReference>
<feature type="compositionally biased region" description="Polar residues" evidence="2">
    <location>
        <begin position="995"/>
        <end position="1006"/>
    </location>
</feature>
<feature type="compositionally biased region" description="Polar residues" evidence="2">
    <location>
        <begin position="210"/>
        <end position="228"/>
    </location>
</feature>
<organism evidence="4 5">
    <name type="scientific">Littorina saxatilis</name>
    <dbReference type="NCBI Taxonomy" id="31220"/>
    <lineage>
        <taxon>Eukaryota</taxon>
        <taxon>Metazoa</taxon>
        <taxon>Spiralia</taxon>
        <taxon>Lophotrochozoa</taxon>
        <taxon>Mollusca</taxon>
        <taxon>Gastropoda</taxon>
        <taxon>Caenogastropoda</taxon>
        <taxon>Littorinimorpha</taxon>
        <taxon>Littorinoidea</taxon>
        <taxon>Littorinidae</taxon>
        <taxon>Littorina</taxon>
    </lineage>
</organism>
<name>A0AAN9BDC5_9CAEN</name>
<sequence length="1068" mass="124223">MASGGRYTSSTSESDEYYGTSRGRQYSGGDGRVHHLTSNLRDTTTNLKTLDHMLDNYRDISRDQRSSNDRLRGDLDRTLEDLRDEKSRATQLDRSYGSDSEYNGSPLNGQRRRGRKKSSVRFADDMNRELHDLHQNVRDLSSDQIRLEEHLNREVDRRERSDSDTRRSVHDVNMTLRQAADPISSRVEQRLAAIQNEIRSERRTDRQDDLTSLSSELKQAIHQASSQPSEDRLRSHYLQSESVKFRLESELDNVRRRLDQSEGSKSALANQVEELRAQLNKAERDRQKMKGFMTEARIEDEVRERRNRKSAEESRDRNMENELQELRSQLTRSVGAISEMETLRRALEKSDRQRAQLSDHLETLARDLENRERQAAKAITQLKETSDKLEETERQKVMTTQHLEDVNKKLGDVAKELEKTYQELRGTQLSLQEAEKRKDEFKGRAQETVRQWKAKVKQLERDLDRSKHGAAQVIQRNEQLVKEMEQQKHHGGYAQMQLDGMKRELQDALAVRAAQDEQIRLKDIEVNELKSVRMDLDRDLRDTRTVTDQYEQELHSLRSRLASMSEDRRQLEDRLAAVDGAHRLSQGQAAHIQSEFKELSTVKADLASQLSEASGKIHDLRQKLIEFQHREKSAREETEMYKKQLQDERNGLTKGYDNLKVELNEAKVREAHTMQEVSRKFKRGQVEYEAAIEALKLELSEEKSSSKIARRNEEQLKQDLELLEKKLKKYEDENCSMNRKLDLVRQEFETHTQFAEDDISRVKRLEEQLARAHIELENLDKQQMSLIHDIAIEIDALLEITSPDVATTRCQPINGVKNIRSLVGAPNILLTEVKNKLIWLRGELKGRQLRERRLRQEFRQALTASDADRQFLVAELIRRDEELDDLAADKQVLAMKEIQTFNAVEVLEEKVLDLSDELHLAKVKQQVQENTFEREKQHIIDDMEDLMVTENEKERINQRYMKLQNTLKSLQDEVHTTALSAHSKGRALKKGKSSILRSSTPNGTPKKNNRVRIRESSRSPERGVRNGHLLNDLSRTPPPMSLSDEEFRKRFLPQTPQNGDLSISDELS</sequence>
<reference evidence="4 5" key="1">
    <citation type="submission" date="2024-02" db="EMBL/GenBank/DDBJ databases">
        <title>Chromosome-scale genome assembly of the rough periwinkle Littorina saxatilis.</title>
        <authorList>
            <person name="De Jode A."/>
            <person name="Faria R."/>
            <person name="Formenti G."/>
            <person name="Sims Y."/>
            <person name="Smith T.P."/>
            <person name="Tracey A."/>
            <person name="Wood J.M.D."/>
            <person name="Zagrodzka Z.B."/>
            <person name="Johannesson K."/>
            <person name="Butlin R.K."/>
            <person name="Leder E.H."/>
        </authorList>
    </citation>
    <scope>NUCLEOTIDE SEQUENCE [LARGE SCALE GENOMIC DNA]</scope>
    <source>
        <strain evidence="4">Snail1</strain>
        <tissue evidence="4">Muscle</tissue>
    </source>
</reference>
<feature type="coiled-coil region" evidence="1">
    <location>
        <begin position="706"/>
        <end position="782"/>
    </location>
</feature>
<feature type="region of interest" description="Disordered" evidence="2">
    <location>
        <begin position="301"/>
        <end position="323"/>
    </location>
</feature>
<feature type="region of interest" description="Disordered" evidence="2">
    <location>
        <begin position="979"/>
        <end position="1068"/>
    </location>
</feature>
<feature type="region of interest" description="Disordered" evidence="2">
    <location>
        <begin position="1"/>
        <end position="35"/>
    </location>
</feature>
<accession>A0AAN9BDC5</accession>
<dbReference type="Proteomes" id="UP001374579">
    <property type="component" value="Unassembled WGS sequence"/>
</dbReference>
<proteinExistence type="predicted"/>
<evidence type="ECO:0000313" key="4">
    <source>
        <dbReference type="EMBL" id="KAK7103447.1"/>
    </source>
</evidence>
<feature type="region of interest" description="Disordered" evidence="2">
    <location>
        <begin position="198"/>
        <end position="233"/>
    </location>
</feature>
<protein>
    <recommendedName>
        <fullName evidence="3">BZIP domain-containing protein</fullName>
    </recommendedName>
</protein>
<dbReference type="GO" id="GO:0005814">
    <property type="term" value="C:centriole"/>
    <property type="evidence" value="ECO:0007669"/>
    <property type="project" value="TreeGrafter"/>
</dbReference>
<dbReference type="GO" id="GO:0000922">
    <property type="term" value="C:spindle pole"/>
    <property type="evidence" value="ECO:0007669"/>
    <property type="project" value="TreeGrafter"/>
</dbReference>
<evidence type="ECO:0000313" key="5">
    <source>
        <dbReference type="Proteomes" id="UP001374579"/>
    </source>
</evidence>
<feature type="compositionally biased region" description="Low complexity" evidence="2">
    <location>
        <begin position="7"/>
        <end position="21"/>
    </location>
</feature>
<feature type="compositionally biased region" description="Polar residues" evidence="2">
    <location>
        <begin position="89"/>
        <end position="108"/>
    </location>
</feature>
<feature type="compositionally biased region" description="Basic and acidic residues" evidence="2">
    <location>
        <begin position="301"/>
        <end position="320"/>
    </location>
</feature>
<feature type="compositionally biased region" description="Basic and acidic residues" evidence="2">
    <location>
        <begin position="1012"/>
        <end position="1024"/>
    </location>
</feature>
<dbReference type="InterPro" id="IPR004827">
    <property type="entry name" value="bZIP"/>
</dbReference>
<dbReference type="PROSITE" id="PS00036">
    <property type="entry name" value="BZIP_BASIC"/>
    <property type="match status" value="1"/>
</dbReference>
<keyword evidence="1" id="KW-0175">Coiled coil</keyword>
<feature type="compositionally biased region" description="Basic and acidic residues" evidence="2">
    <location>
        <begin position="151"/>
        <end position="170"/>
    </location>
</feature>
<dbReference type="AlphaFoldDB" id="A0AAN9BDC5"/>
<dbReference type="EMBL" id="JBAMIC010000008">
    <property type="protein sequence ID" value="KAK7103447.1"/>
    <property type="molecule type" value="Genomic_DNA"/>
</dbReference>
<evidence type="ECO:0000256" key="2">
    <source>
        <dbReference type="SAM" id="MobiDB-lite"/>
    </source>
</evidence>
<feature type="coiled-coil region" evidence="1">
    <location>
        <begin position="603"/>
        <end position="662"/>
    </location>
</feature>
<dbReference type="GO" id="GO:0003700">
    <property type="term" value="F:DNA-binding transcription factor activity"/>
    <property type="evidence" value="ECO:0007669"/>
    <property type="project" value="InterPro"/>
</dbReference>
<comment type="caution">
    <text evidence="4">The sequence shown here is derived from an EMBL/GenBank/DDBJ whole genome shotgun (WGS) entry which is preliminary data.</text>
</comment>
<keyword evidence="5" id="KW-1185">Reference proteome</keyword>